<evidence type="ECO:0000313" key="2">
    <source>
        <dbReference type="EMBL" id="GFQ68880.1"/>
    </source>
</evidence>
<gene>
    <name evidence="2" type="ORF">TNCT_268911</name>
</gene>
<evidence type="ECO:0000256" key="1">
    <source>
        <dbReference type="SAM" id="SignalP"/>
    </source>
</evidence>
<protein>
    <recommendedName>
        <fullName evidence="4">Secreted protein</fullName>
    </recommendedName>
</protein>
<dbReference type="AlphaFoldDB" id="A0A8X6I0Y7"/>
<evidence type="ECO:0000313" key="3">
    <source>
        <dbReference type="Proteomes" id="UP000887116"/>
    </source>
</evidence>
<evidence type="ECO:0008006" key="4">
    <source>
        <dbReference type="Google" id="ProtNLM"/>
    </source>
</evidence>
<sequence length="84" mass="9466">MRMLWVQLLWITLVWASQIHYVRKLNSMGSGMGPVLSVWLSHHCIHQELRFHITGSGPPSGPDALDHTFSVLRKSGSYQVAHSS</sequence>
<dbReference type="Proteomes" id="UP000887116">
    <property type="component" value="Unassembled WGS sequence"/>
</dbReference>
<proteinExistence type="predicted"/>
<organism evidence="2 3">
    <name type="scientific">Trichonephila clavata</name>
    <name type="common">Joro spider</name>
    <name type="synonym">Nephila clavata</name>
    <dbReference type="NCBI Taxonomy" id="2740835"/>
    <lineage>
        <taxon>Eukaryota</taxon>
        <taxon>Metazoa</taxon>
        <taxon>Ecdysozoa</taxon>
        <taxon>Arthropoda</taxon>
        <taxon>Chelicerata</taxon>
        <taxon>Arachnida</taxon>
        <taxon>Araneae</taxon>
        <taxon>Araneomorphae</taxon>
        <taxon>Entelegynae</taxon>
        <taxon>Araneoidea</taxon>
        <taxon>Nephilidae</taxon>
        <taxon>Trichonephila</taxon>
    </lineage>
</organism>
<reference evidence="2" key="1">
    <citation type="submission" date="2020-07" db="EMBL/GenBank/DDBJ databases">
        <title>Multicomponent nature underlies the extraordinary mechanical properties of spider dragline silk.</title>
        <authorList>
            <person name="Kono N."/>
            <person name="Nakamura H."/>
            <person name="Mori M."/>
            <person name="Yoshida Y."/>
            <person name="Ohtoshi R."/>
            <person name="Malay A.D."/>
            <person name="Moran D.A.P."/>
            <person name="Tomita M."/>
            <person name="Numata K."/>
            <person name="Arakawa K."/>
        </authorList>
    </citation>
    <scope>NUCLEOTIDE SEQUENCE</scope>
</reference>
<feature type="signal peptide" evidence="1">
    <location>
        <begin position="1"/>
        <end position="16"/>
    </location>
</feature>
<dbReference type="EMBL" id="BMAO01010698">
    <property type="protein sequence ID" value="GFQ68880.1"/>
    <property type="molecule type" value="Genomic_DNA"/>
</dbReference>
<feature type="chain" id="PRO_5036461477" description="Secreted protein" evidence="1">
    <location>
        <begin position="17"/>
        <end position="84"/>
    </location>
</feature>
<keyword evidence="1" id="KW-0732">Signal</keyword>
<comment type="caution">
    <text evidence="2">The sequence shown here is derived from an EMBL/GenBank/DDBJ whole genome shotgun (WGS) entry which is preliminary data.</text>
</comment>
<name>A0A8X6I0Y7_TRICU</name>
<accession>A0A8X6I0Y7</accession>
<keyword evidence="3" id="KW-1185">Reference proteome</keyword>